<evidence type="ECO:0000313" key="14">
    <source>
        <dbReference type="WBParaSite" id="Csp11.Scaffold630.g20087.t1"/>
    </source>
</evidence>
<reference evidence="14" key="1">
    <citation type="submission" date="2016-11" db="UniProtKB">
        <authorList>
            <consortium name="WormBaseParasite"/>
        </authorList>
    </citation>
    <scope>IDENTIFICATION</scope>
</reference>
<dbReference type="Proteomes" id="UP000095282">
    <property type="component" value="Unplaced"/>
</dbReference>
<organism evidence="13 14">
    <name type="scientific">Caenorhabditis tropicalis</name>
    <dbReference type="NCBI Taxonomy" id="1561998"/>
    <lineage>
        <taxon>Eukaryota</taxon>
        <taxon>Metazoa</taxon>
        <taxon>Ecdysozoa</taxon>
        <taxon>Nematoda</taxon>
        <taxon>Chromadorea</taxon>
        <taxon>Rhabditida</taxon>
        <taxon>Rhabditina</taxon>
        <taxon>Rhabditomorpha</taxon>
        <taxon>Rhabditoidea</taxon>
        <taxon>Rhabditidae</taxon>
        <taxon>Peloderinae</taxon>
        <taxon>Caenorhabditis</taxon>
    </lineage>
</organism>
<dbReference type="eggNOG" id="KOG3575">
    <property type="taxonomic scope" value="Eukaryota"/>
</dbReference>
<dbReference type="PROSITE" id="PS51030">
    <property type="entry name" value="NUCLEAR_REC_DBD_2"/>
    <property type="match status" value="1"/>
</dbReference>
<comment type="subcellular location">
    <subcellularLocation>
        <location evidence="1">Nucleus</location>
    </subcellularLocation>
</comment>
<dbReference type="PRINTS" id="PR00047">
    <property type="entry name" value="STROIDFINGER"/>
</dbReference>
<keyword evidence="10" id="KW-0539">Nucleus</keyword>
<dbReference type="Pfam" id="PF00105">
    <property type="entry name" value="zf-C4"/>
    <property type="match status" value="1"/>
</dbReference>
<dbReference type="Pfam" id="PF00104">
    <property type="entry name" value="Hormone_recep"/>
    <property type="match status" value="1"/>
</dbReference>
<dbReference type="WBParaSite" id="Csp11.Scaffold630.g20087.t1">
    <property type="protein sequence ID" value="Csp11.Scaffold630.g20087.t1"/>
    <property type="gene ID" value="Csp11.Scaffold630.g20087"/>
</dbReference>
<evidence type="ECO:0000256" key="2">
    <source>
        <dbReference type="ARBA" id="ARBA00005993"/>
    </source>
</evidence>
<proteinExistence type="inferred from homology"/>
<evidence type="ECO:0000313" key="13">
    <source>
        <dbReference type="Proteomes" id="UP000095282"/>
    </source>
</evidence>
<dbReference type="AlphaFoldDB" id="A0A1I7UWN1"/>
<dbReference type="STRING" id="1561998.A0A1I7UWN1"/>
<feature type="domain" description="Nuclear receptor" evidence="11">
    <location>
        <begin position="18"/>
        <end position="93"/>
    </location>
</feature>
<evidence type="ECO:0000256" key="7">
    <source>
        <dbReference type="ARBA" id="ARBA00023125"/>
    </source>
</evidence>
<dbReference type="InterPro" id="IPR035500">
    <property type="entry name" value="NHR-like_dom_sf"/>
</dbReference>
<sequence>MSPNIAHNAILLNTSISETGCNICGDRVNNTRYGAPACLGCTVFFRRTIVKGMQYKCLKTQKCVIHFSYRSACRYCRFQKCLEVGLRAGNIQRRDVLGPRKGLQREKSGSPMELEMQDEQHGLFLVSLTNFQRSQFSEHLQFFAENHVDVAFHKDQMNTVKYRRRARAHDVDVMLTLCLKQANDWGNQFKPFRRLCGSSKKSILAEYSLAFLLIDQGFKTSKEADRGVWLLQNGSFMHSDYFFGLSHATIDMENVKVKTQLHHNFVTELLHCVAEPFKQLEIDEAECAALKTILLLKPSCSERAVYSGQEGVLAGIYTQCLDELMNNSKRKFPDRGEERFGEILLLISSIRCGVQTLYNQTRVSDLFVNFDDSVKNILLV</sequence>
<dbReference type="GO" id="GO:0003700">
    <property type="term" value="F:DNA-binding transcription factor activity"/>
    <property type="evidence" value="ECO:0007669"/>
    <property type="project" value="InterPro"/>
</dbReference>
<evidence type="ECO:0000256" key="8">
    <source>
        <dbReference type="ARBA" id="ARBA00023163"/>
    </source>
</evidence>
<evidence type="ECO:0000259" key="11">
    <source>
        <dbReference type="PROSITE" id="PS51030"/>
    </source>
</evidence>
<dbReference type="GO" id="GO:0008270">
    <property type="term" value="F:zinc ion binding"/>
    <property type="evidence" value="ECO:0007669"/>
    <property type="project" value="UniProtKB-KW"/>
</dbReference>
<dbReference type="PANTHER" id="PTHR46587:SF5">
    <property type="entry name" value="NUCLEAR HORMONE RECEPTOR FAMILY"/>
    <property type="match status" value="1"/>
</dbReference>
<evidence type="ECO:0000256" key="4">
    <source>
        <dbReference type="ARBA" id="ARBA00022771"/>
    </source>
</evidence>
<evidence type="ECO:0000256" key="9">
    <source>
        <dbReference type="ARBA" id="ARBA00023170"/>
    </source>
</evidence>
<dbReference type="SMART" id="SM00430">
    <property type="entry name" value="HOLI"/>
    <property type="match status" value="1"/>
</dbReference>
<name>A0A1I7UWN1_9PELO</name>
<protein>
    <submittedName>
        <fullName evidence="14">Nuclear receptor domain-containing protein</fullName>
    </submittedName>
</protein>
<dbReference type="Gene3D" id="1.10.565.10">
    <property type="entry name" value="Retinoid X Receptor"/>
    <property type="match status" value="1"/>
</dbReference>
<keyword evidence="7" id="KW-0238">DNA-binding</keyword>
<dbReference type="Gene3D" id="3.30.50.10">
    <property type="entry name" value="Erythroid Transcription Factor GATA-1, subunit A"/>
    <property type="match status" value="1"/>
</dbReference>
<dbReference type="PANTHER" id="PTHR46587">
    <property type="entry name" value="NUCLEAR HORMONE RECEPTOR FAMILY"/>
    <property type="match status" value="1"/>
</dbReference>
<dbReference type="InterPro" id="IPR049636">
    <property type="entry name" value="HNF4-like_DBD"/>
</dbReference>
<keyword evidence="3" id="KW-0479">Metal-binding</keyword>
<dbReference type="CDD" id="cd06960">
    <property type="entry name" value="NR_DBD_HNF4A"/>
    <property type="match status" value="1"/>
</dbReference>
<evidence type="ECO:0000256" key="3">
    <source>
        <dbReference type="ARBA" id="ARBA00022723"/>
    </source>
</evidence>
<keyword evidence="6" id="KW-0805">Transcription regulation</keyword>
<comment type="similarity">
    <text evidence="2">Belongs to the nuclear hormone receptor family.</text>
</comment>
<evidence type="ECO:0000256" key="5">
    <source>
        <dbReference type="ARBA" id="ARBA00022833"/>
    </source>
</evidence>
<accession>A0A1I7UWN1</accession>
<dbReference type="PROSITE" id="PS51843">
    <property type="entry name" value="NR_LBD"/>
    <property type="match status" value="1"/>
</dbReference>
<dbReference type="GO" id="GO:0000978">
    <property type="term" value="F:RNA polymerase II cis-regulatory region sequence-specific DNA binding"/>
    <property type="evidence" value="ECO:0007669"/>
    <property type="project" value="InterPro"/>
</dbReference>
<evidence type="ECO:0000256" key="1">
    <source>
        <dbReference type="ARBA" id="ARBA00004123"/>
    </source>
</evidence>
<evidence type="ECO:0000256" key="10">
    <source>
        <dbReference type="ARBA" id="ARBA00023242"/>
    </source>
</evidence>
<keyword evidence="8" id="KW-0804">Transcription</keyword>
<dbReference type="InterPro" id="IPR001628">
    <property type="entry name" value="Znf_hrmn_rcpt"/>
</dbReference>
<evidence type="ECO:0000259" key="12">
    <source>
        <dbReference type="PROSITE" id="PS51843"/>
    </source>
</evidence>
<dbReference type="SUPFAM" id="SSF57716">
    <property type="entry name" value="Glucocorticoid receptor-like (DNA-binding domain)"/>
    <property type="match status" value="1"/>
</dbReference>
<keyword evidence="4" id="KW-0863">Zinc-finger</keyword>
<dbReference type="SMART" id="SM00399">
    <property type="entry name" value="ZnF_C4"/>
    <property type="match status" value="1"/>
</dbReference>
<dbReference type="InterPro" id="IPR000536">
    <property type="entry name" value="Nucl_hrmn_rcpt_lig-bd"/>
</dbReference>
<feature type="domain" description="NR LBD" evidence="12">
    <location>
        <begin position="135"/>
        <end position="380"/>
    </location>
</feature>
<keyword evidence="13" id="KW-1185">Reference proteome</keyword>
<keyword evidence="5" id="KW-0862">Zinc</keyword>
<evidence type="ECO:0000256" key="6">
    <source>
        <dbReference type="ARBA" id="ARBA00023015"/>
    </source>
</evidence>
<dbReference type="GO" id="GO:0005634">
    <property type="term" value="C:nucleus"/>
    <property type="evidence" value="ECO:0007669"/>
    <property type="project" value="UniProtKB-SubCell"/>
</dbReference>
<dbReference type="SUPFAM" id="SSF48508">
    <property type="entry name" value="Nuclear receptor ligand-binding domain"/>
    <property type="match status" value="1"/>
</dbReference>
<keyword evidence="9" id="KW-0675">Receptor</keyword>
<dbReference type="InterPro" id="IPR013088">
    <property type="entry name" value="Znf_NHR/GATA"/>
</dbReference>